<proteinExistence type="predicted"/>
<comment type="caution">
    <text evidence="1">The sequence shown here is derived from an EMBL/GenBank/DDBJ whole genome shotgun (WGS) entry which is preliminary data.</text>
</comment>
<evidence type="ECO:0000313" key="1">
    <source>
        <dbReference type="EMBL" id="MEA9357414.1"/>
    </source>
</evidence>
<protein>
    <submittedName>
        <fullName evidence="1">Uncharacterized protein</fullName>
    </submittedName>
</protein>
<organism evidence="1 2">
    <name type="scientific">Bacteriovorax antarcticus</name>
    <dbReference type="NCBI Taxonomy" id="3088717"/>
    <lineage>
        <taxon>Bacteria</taxon>
        <taxon>Pseudomonadati</taxon>
        <taxon>Bdellovibrionota</taxon>
        <taxon>Bacteriovoracia</taxon>
        <taxon>Bacteriovoracales</taxon>
        <taxon>Bacteriovoracaceae</taxon>
        <taxon>Bacteriovorax</taxon>
    </lineage>
</organism>
<name>A0ABU5VWH6_9BACT</name>
<dbReference type="RefSeq" id="WP_323577420.1">
    <property type="nucleotide sequence ID" value="NZ_JAYGJQ010000002.1"/>
</dbReference>
<sequence>MMNGTLEKVLLTLFLILGLNVFNLTHADDHISSTEKISRDCPIKGYVSLRLEGTTRNGELLGTVDNNYVSWFVTMGNIQGYYNGNFMNLRIVPVNYSEYSLTGWIGSYYVRWISFGGYFNERIDCR</sequence>
<accession>A0ABU5VWH6</accession>
<evidence type="ECO:0000313" key="2">
    <source>
        <dbReference type="Proteomes" id="UP001302274"/>
    </source>
</evidence>
<reference evidence="1 2" key="1">
    <citation type="submission" date="2023-11" db="EMBL/GenBank/DDBJ databases">
        <title>A Novel Polar Bacteriovorax (B. antarcticus) Isolated from the Biocrust in Antarctica.</title>
        <authorList>
            <person name="Mun W."/>
            <person name="Choi S.Y."/>
            <person name="Mitchell R.J."/>
        </authorList>
    </citation>
    <scope>NUCLEOTIDE SEQUENCE [LARGE SCALE GENOMIC DNA]</scope>
    <source>
        <strain evidence="1 2">PP10</strain>
    </source>
</reference>
<gene>
    <name evidence="1" type="ORF">SHI21_14400</name>
</gene>
<dbReference type="EMBL" id="JAYGJQ010000002">
    <property type="protein sequence ID" value="MEA9357414.1"/>
    <property type="molecule type" value="Genomic_DNA"/>
</dbReference>
<keyword evidence="2" id="KW-1185">Reference proteome</keyword>
<dbReference type="Proteomes" id="UP001302274">
    <property type="component" value="Unassembled WGS sequence"/>
</dbReference>